<name>A0ABP6VPF1_9GAMM</name>
<gene>
    <name evidence="3" type="ORF">GCM10022394_17840</name>
</gene>
<dbReference type="InterPro" id="IPR020904">
    <property type="entry name" value="Sc_DH/Rdtase_CS"/>
</dbReference>
<keyword evidence="4" id="KW-1185">Reference proteome</keyword>
<dbReference type="InterPro" id="IPR002347">
    <property type="entry name" value="SDR_fam"/>
</dbReference>
<dbReference type="RefSeq" id="WP_344957068.1">
    <property type="nucleotide sequence ID" value="NZ_BAABCX010000002.1"/>
</dbReference>
<dbReference type="PROSITE" id="PS00061">
    <property type="entry name" value="ADH_SHORT"/>
    <property type="match status" value="1"/>
</dbReference>
<reference evidence="4" key="1">
    <citation type="journal article" date="2019" name="Int. J. Syst. Evol. Microbiol.">
        <title>The Global Catalogue of Microorganisms (GCM) 10K type strain sequencing project: providing services to taxonomists for standard genome sequencing and annotation.</title>
        <authorList>
            <consortium name="The Broad Institute Genomics Platform"/>
            <consortium name="The Broad Institute Genome Sequencing Center for Infectious Disease"/>
            <person name="Wu L."/>
            <person name="Ma J."/>
        </authorList>
    </citation>
    <scope>NUCLEOTIDE SEQUENCE [LARGE SCALE GENOMIC DNA]</scope>
    <source>
        <strain evidence="4">JCM 17110</strain>
    </source>
</reference>
<dbReference type="InterPro" id="IPR036291">
    <property type="entry name" value="NAD(P)-bd_dom_sf"/>
</dbReference>
<dbReference type="PANTHER" id="PTHR42760">
    <property type="entry name" value="SHORT-CHAIN DEHYDROGENASES/REDUCTASES FAMILY MEMBER"/>
    <property type="match status" value="1"/>
</dbReference>
<dbReference type="Gene3D" id="3.40.50.720">
    <property type="entry name" value="NAD(P)-binding Rossmann-like Domain"/>
    <property type="match status" value="1"/>
</dbReference>
<feature type="region of interest" description="Disordered" evidence="2">
    <location>
        <begin position="183"/>
        <end position="205"/>
    </location>
</feature>
<comment type="caution">
    <text evidence="3">The sequence shown here is derived from an EMBL/GenBank/DDBJ whole genome shotgun (WGS) entry which is preliminary data.</text>
</comment>
<dbReference type="PRINTS" id="PR00080">
    <property type="entry name" value="SDRFAMILY"/>
</dbReference>
<evidence type="ECO:0000256" key="2">
    <source>
        <dbReference type="SAM" id="MobiDB-lite"/>
    </source>
</evidence>
<protein>
    <submittedName>
        <fullName evidence="3">SDR family oxidoreductase</fullName>
    </submittedName>
</protein>
<organism evidence="3 4">
    <name type="scientific">Zobellella aerophila</name>
    <dbReference type="NCBI Taxonomy" id="870480"/>
    <lineage>
        <taxon>Bacteria</taxon>
        <taxon>Pseudomonadati</taxon>
        <taxon>Pseudomonadota</taxon>
        <taxon>Gammaproteobacteria</taxon>
        <taxon>Aeromonadales</taxon>
        <taxon>Aeromonadaceae</taxon>
        <taxon>Zobellella</taxon>
    </lineage>
</organism>
<sequence length="254" mass="27370">MSQGKILITGAARGLGLGMTRYFLQHNYQVLGLDIDKYALTELEESRLPGLQLVHLDVADEQAVQTLSRLVERQFGRLTGIINNAAVSHPFHEPLRHLNLAHWHHTLAANLTGPLLISKYLADLLMPGSAIINITSTWAHQSEPHCEAYVAAKGGLVALTHALANSLGPDIRVNAISPGRVDITDYQPGKSAPPPPGPADHRQHPVGRVGEVEDIATLARFLLSAKAGFITGQEFILDGGISKRMSYVNNPAAG</sequence>
<dbReference type="Proteomes" id="UP001500795">
    <property type="component" value="Unassembled WGS sequence"/>
</dbReference>
<dbReference type="EMBL" id="BAABCX010000002">
    <property type="protein sequence ID" value="GAA3538622.1"/>
    <property type="molecule type" value="Genomic_DNA"/>
</dbReference>
<proteinExistence type="inferred from homology"/>
<dbReference type="PRINTS" id="PR00081">
    <property type="entry name" value="GDHRDH"/>
</dbReference>
<accession>A0ABP6VPF1</accession>
<dbReference type="Pfam" id="PF13561">
    <property type="entry name" value="adh_short_C2"/>
    <property type="match status" value="1"/>
</dbReference>
<comment type="similarity">
    <text evidence="1">Belongs to the short-chain dehydrogenases/reductases (SDR) family.</text>
</comment>
<evidence type="ECO:0000313" key="4">
    <source>
        <dbReference type="Proteomes" id="UP001500795"/>
    </source>
</evidence>
<evidence type="ECO:0000313" key="3">
    <source>
        <dbReference type="EMBL" id="GAA3538622.1"/>
    </source>
</evidence>
<evidence type="ECO:0000256" key="1">
    <source>
        <dbReference type="ARBA" id="ARBA00006484"/>
    </source>
</evidence>
<dbReference type="SUPFAM" id="SSF51735">
    <property type="entry name" value="NAD(P)-binding Rossmann-fold domains"/>
    <property type="match status" value="1"/>
</dbReference>